<evidence type="ECO:0000259" key="2">
    <source>
        <dbReference type="Pfam" id="PF07589"/>
    </source>
</evidence>
<sequence length="214" mass="21979">MKKTLLKLLVGGIFSAFAAQSFATVVSISSYDISNARTSGFGGWAHYYNGAITPTGATASYKGGSGTLNDGIQGTSVNNTELFYTSDAAVITLHLSAASAIDTLTLFSFGGGGNGIPGNITGFDVTINSITQSFLSTAFGSFSENERVALGNSLLAGLVSDTITLSNFKTTGSWATHYSISEIVLDGNAVPEPASLALVGLGLTGLLVSRRRKA</sequence>
<comment type="caution">
    <text evidence="3">The sequence shown here is derived from an EMBL/GenBank/DDBJ whole genome shotgun (WGS) entry which is preliminary data.</text>
</comment>
<dbReference type="NCBIfam" id="TIGR02595">
    <property type="entry name" value="PEP_CTERM"/>
    <property type="match status" value="1"/>
</dbReference>
<protein>
    <submittedName>
        <fullName evidence="3">PEP-CTERM sorting domain-containing protein</fullName>
    </submittedName>
</protein>
<evidence type="ECO:0000313" key="4">
    <source>
        <dbReference type="Proteomes" id="UP001331561"/>
    </source>
</evidence>
<evidence type="ECO:0000313" key="3">
    <source>
        <dbReference type="EMBL" id="MEC5385043.1"/>
    </source>
</evidence>
<name>A0ABU6JZV6_9RHOO</name>
<gene>
    <name evidence="3" type="ORF">VVD49_04870</name>
</gene>
<accession>A0ABU6JZV6</accession>
<proteinExistence type="predicted"/>
<keyword evidence="1" id="KW-0732">Signal</keyword>
<evidence type="ECO:0000256" key="1">
    <source>
        <dbReference type="SAM" id="SignalP"/>
    </source>
</evidence>
<dbReference type="Proteomes" id="UP001331561">
    <property type="component" value="Unassembled WGS sequence"/>
</dbReference>
<reference evidence="3 4" key="1">
    <citation type="submission" date="2024-01" db="EMBL/GenBank/DDBJ databases">
        <title>Uliginosibacterium soil sp. nov.</title>
        <authorList>
            <person name="Lv Y."/>
        </authorList>
    </citation>
    <scope>NUCLEOTIDE SEQUENCE [LARGE SCALE GENOMIC DNA]</scope>
    <source>
        <strain evidence="3 4">H3</strain>
    </source>
</reference>
<dbReference type="Pfam" id="PF07589">
    <property type="entry name" value="PEP-CTERM"/>
    <property type="match status" value="1"/>
</dbReference>
<dbReference type="RefSeq" id="WP_327598007.1">
    <property type="nucleotide sequence ID" value="NZ_JAYXHS010000001.1"/>
</dbReference>
<feature type="signal peptide" evidence="1">
    <location>
        <begin position="1"/>
        <end position="18"/>
    </location>
</feature>
<feature type="domain" description="Ice-binding protein C-terminal" evidence="2">
    <location>
        <begin position="189"/>
        <end position="212"/>
    </location>
</feature>
<dbReference type="InterPro" id="IPR013424">
    <property type="entry name" value="Ice-binding_C"/>
</dbReference>
<keyword evidence="4" id="KW-1185">Reference proteome</keyword>
<dbReference type="EMBL" id="JAYXHS010000001">
    <property type="protein sequence ID" value="MEC5385043.1"/>
    <property type="molecule type" value="Genomic_DNA"/>
</dbReference>
<organism evidence="3 4">
    <name type="scientific">Uliginosibacterium silvisoli</name>
    <dbReference type="NCBI Taxonomy" id="3114758"/>
    <lineage>
        <taxon>Bacteria</taxon>
        <taxon>Pseudomonadati</taxon>
        <taxon>Pseudomonadota</taxon>
        <taxon>Betaproteobacteria</taxon>
        <taxon>Rhodocyclales</taxon>
        <taxon>Zoogloeaceae</taxon>
        <taxon>Uliginosibacterium</taxon>
    </lineage>
</organism>
<feature type="chain" id="PRO_5047220433" evidence="1">
    <location>
        <begin position="19"/>
        <end position="214"/>
    </location>
</feature>